<dbReference type="KEGG" id="ebt:EBL_c28400"/>
<sequence>MLIVSVLRCGKDFTPRHAQWLHRQLGDRRALCLTDAAEIPGVPTAPLLYDWPGWWAKLELFNPDHPQIGHEDLLYIDIDTVITGPLDDFTALKNITMLTDFACEGQENAPPASGIMFIPAREKHRAWQAFKDNAAQIMAEKKAPPFHGDQGFIGQIYPQADRWQTVMPGKIISYKANIATRTMPGFSEKLHDGVANGTLPAGARIVCFHGSPRPWQTALPWVPAFSLANTLKARLKQFKRRLRG</sequence>
<accession>K6VW41</accession>
<gene>
    <name evidence="1" type="ordered locus">EBL_c28400</name>
</gene>
<keyword evidence="2" id="KW-1185">Reference proteome</keyword>
<accession>I2BBK6</accession>
<dbReference type="Proteomes" id="UP000001955">
    <property type="component" value="Chromosome"/>
</dbReference>
<dbReference type="Gene3D" id="3.90.550.10">
    <property type="entry name" value="Spore Coat Polysaccharide Biosynthesis Protein SpsA, Chain A"/>
    <property type="match status" value="1"/>
</dbReference>
<dbReference type="HOGENOM" id="CLU_112464_0_0_6"/>
<name>I2BBK6_SHIBC</name>
<dbReference type="STRING" id="630626.EBL_c28400"/>
<dbReference type="eggNOG" id="ENOG5030ZS6">
    <property type="taxonomic scope" value="Bacteria"/>
</dbReference>
<proteinExistence type="predicted"/>
<dbReference type="EMBL" id="CP001560">
    <property type="protein sequence ID" value="AFJ47910.1"/>
    <property type="molecule type" value="Genomic_DNA"/>
</dbReference>
<dbReference type="InterPro" id="IPR029044">
    <property type="entry name" value="Nucleotide-diphossugar_trans"/>
</dbReference>
<organism evidence="1 2">
    <name type="scientific">Shimwellia blattae (strain ATCC 29907 / DSM 4481 / JCM 1650 / NBRC 105725 / CDC 9005-74)</name>
    <name type="common">Escherichia blattae</name>
    <dbReference type="NCBI Taxonomy" id="630626"/>
    <lineage>
        <taxon>Bacteria</taxon>
        <taxon>Pseudomonadati</taxon>
        <taxon>Pseudomonadota</taxon>
        <taxon>Gammaproteobacteria</taxon>
        <taxon>Enterobacterales</taxon>
        <taxon>Enterobacteriaceae</taxon>
        <taxon>Shimwellia</taxon>
    </lineage>
</organism>
<dbReference type="PATRIC" id="fig|630626.3.peg.2756"/>
<dbReference type="SUPFAM" id="SSF53448">
    <property type="entry name" value="Nucleotide-diphospho-sugar transferases"/>
    <property type="match status" value="1"/>
</dbReference>
<evidence type="ECO:0000313" key="1">
    <source>
        <dbReference type="EMBL" id="AFJ47910.1"/>
    </source>
</evidence>
<dbReference type="OrthoDB" id="564871at2"/>
<dbReference type="RefSeq" id="WP_002439001.1">
    <property type="nucleotide sequence ID" value="NC_017910.1"/>
</dbReference>
<evidence type="ECO:0000313" key="2">
    <source>
        <dbReference type="Proteomes" id="UP000001955"/>
    </source>
</evidence>
<protein>
    <submittedName>
        <fullName evidence="1">Uncharacterized protein</fullName>
    </submittedName>
</protein>
<dbReference type="AlphaFoldDB" id="I2BBK6"/>
<reference evidence="1 2" key="1">
    <citation type="journal article" date="2012" name="J. Bacteriol.">
        <title>Complete genome sequence of the B12-producing Shimwellia blattae strain DSM 4481, isolated from a cockroach.</title>
        <authorList>
            <person name="Brzuszkiewicz E."/>
            <person name="Waschkowitz T."/>
            <person name="Wiezer A."/>
            <person name="Daniel R."/>
        </authorList>
    </citation>
    <scope>NUCLEOTIDE SEQUENCE [LARGE SCALE GENOMIC DNA]</scope>
    <source>
        <strain evidence="2">ATCC 29907 / DSM 4481 / JCM 1650 / NBRC 105725 / CDC 9005-74</strain>
    </source>
</reference>